<feature type="chain" id="PRO_5042822436" evidence="1">
    <location>
        <begin position="26"/>
        <end position="301"/>
    </location>
</feature>
<dbReference type="EMBL" id="JAXCGZ010010251">
    <property type="protein sequence ID" value="KAK7075685.1"/>
    <property type="molecule type" value="Genomic_DNA"/>
</dbReference>
<protein>
    <submittedName>
        <fullName evidence="2">Uncharacterized protein</fullName>
    </submittedName>
</protein>
<evidence type="ECO:0000313" key="2">
    <source>
        <dbReference type="EMBL" id="KAK7075685.1"/>
    </source>
</evidence>
<dbReference type="Proteomes" id="UP001381693">
    <property type="component" value="Unassembled WGS sequence"/>
</dbReference>
<keyword evidence="1" id="KW-0732">Signal</keyword>
<evidence type="ECO:0000313" key="3">
    <source>
        <dbReference type="Proteomes" id="UP001381693"/>
    </source>
</evidence>
<name>A0AAN9A841_HALRR</name>
<sequence>MRVGSLCKYWLVVAIIMILASPSDANLINFIFGPIVDHIFKEIQEALSKFLHLTVGGGTAVVIDAIKLNQFNIGPTLTRLFFDALIYGVPHLFKIGWYIAAGIIGKILEIIKFIVKGIWKIKYELVKRAVAVVVPVVAGGGGNFTVDVDIDIIKNEIQLNNSTKTRRSAEPRVQVLRGSRDIFGNPNYMQLEDAFNSATLNDRMDCLPMVFCAIYADPEEFVTPVESQFKRAFRSFFNGSSTPSWAAKYVKATELGESFTSNSRCQDEYSFCTFSPNQLRTLITQATNYYLYGSTTNDVRS</sequence>
<comment type="caution">
    <text evidence="2">The sequence shown here is derived from an EMBL/GenBank/DDBJ whole genome shotgun (WGS) entry which is preliminary data.</text>
</comment>
<reference evidence="2 3" key="1">
    <citation type="submission" date="2023-11" db="EMBL/GenBank/DDBJ databases">
        <title>Halocaridina rubra genome assembly.</title>
        <authorList>
            <person name="Smith C."/>
        </authorList>
    </citation>
    <scope>NUCLEOTIDE SEQUENCE [LARGE SCALE GENOMIC DNA]</scope>
    <source>
        <strain evidence="2">EP-1</strain>
        <tissue evidence="2">Whole</tissue>
    </source>
</reference>
<keyword evidence="3" id="KW-1185">Reference proteome</keyword>
<organism evidence="2 3">
    <name type="scientific">Halocaridina rubra</name>
    <name type="common">Hawaiian red shrimp</name>
    <dbReference type="NCBI Taxonomy" id="373956"/>
    <lineage>
        <taxon>Eukaryota</taxon>
        <taxon>Metazoa</taxon>
        <taxon>Ecdysozoa</taxon>
        <taxon>Arthropoda</taxon>
        <taxon>Crustacea</taxon>
        <taxon>Multicrustacea</taxon>
        <taxon>Malacostraca</taxon>
        <taxon>Eumalacostraca</taxon>
        <taxon>Eucarida</taxon>
        <taxon>Decapoda</taxon>
        <taxon>Pleocyemata</taxon>
        <taxon>Caridea</taxon>
        <taxon>Atyoidea</taxon>
        <taxon>Atyidae</taxon>
        <taxon>Halocaridina</taxon>
    </lineage>
</organism>
<feature type="signal peptide" evidence="1">
    <location>
        <begin position="1"/>
        <end position="25"/>
    </location>
</feature>
<dbReference type="AlphaFoldDB" id="A0AAN9A841"/>
<proteinExistence type="predicted"/>
<accession>A0AAN9A841</accession>
<gene>
    <name evidence="2" type="ORF">SK128_018917</name>
</gene>
<evidence type="ECO:0000256" key="1">
    <source>
        <dbReference type="SAM" id="SignalP"/>
    </source>
</evidence>